<dbReference type="STRING" id="1548208.AXK12_05570"/>
<evidence type="ECO:0000256" key="1">
    <source>
        <dbReference type="ARBA" id="ARBA00004429"/>
    </source>
</evidence>
<gene>
    <name evidence="12" type="ORF">AXK12_05570</name>
</gene>
<evidence type="ECO:0000256" key="6">
    <source>
        <dbReference type="ARBA" id="ARBA00023016"/>
    </source>
</evidence>
<dbReference type="InterPro" id="IPR023408">
    <property type="entry name" value="MscS_beta-dom_sf"/>
</dbReference>
<evidence type="ECO:0000256" key="3">
    <source>
        <dbReference type="ARBA" id="ARBA00022519"/>
    </source>
</evidence>
<evidence type="ECO:0000259" key="11">
    <source>
        <dbReference type="Pfam" id="PF00924"/>
    </source>
</evidence>
<reference evidence="12 13" key="1">
    <citation type="submission" date="2016-02" db="EMBL/GenBank/DDBJ databases">
        <authorList>
            <person name="Wen L."/>
            <person name="He K."/>
            <person name="Yang H."/>
        </authorList>
    </citation>
    <scope>NUCLEOTIDE SEQUENCE [LARGE SCALE GENOMIC DNA]</scope>
    <source>
        <strain evidence="12 13">CV41</strain>
    </source>
</reference>
<keyword evidence="6" id="KW-0346">Stress response</keyword>
<keyword evidence="4 10" id="KW-0812">Transmembrane</keyword>
<dbReference type="Pfam" id="PF00924">
    <property type="entry name" value="MS_channel_2nd"/>
    <property type="match status" value="1"/>
</dbReference>
<keyword evidence="3" id="KW-0997">Cell inner membrane</keyword>
<evidence type="ECO:0000256" key="10">
    <source>
        <dbReference type="SAM" id="Phobius"/>
    </source>
</evidence>
<dbReference type="GO" id="GO:0008381">
    <property type="term" value="F:mechanosensitive monoatomic ion channel activity"/>
    <property type="evidence" value="ECO:0007669"/>
    <property type="project" value="InterPro"/>
</dbReference>
<evidence type="ECO:0000256" key="9">
    <source>
        <dbReference type="ARBA" id="ARBA00093659"/>
    </source>
</evidence>
<feature type="transmembrane region" description="Helical" evidence="10">
    <location>
        <begin position="103"/>
        <end position="125"/>
    </location>
</feature>
<proteinExistence type="predicted"/>
<evidence type="ECO:0000256" key="5">
    <source>
        <dbReference type="ARBA" id="ARBA00022989"/>
    </source>
</evidence>
<dbReference type="PANTHER" id="PTHR30414:SF0">
    <property type="entry name" value="MINICONDUCTANCE MECHANOSENSITIVE CHANNEL YBDG"/>
    <property type="match status" value="1"/>
</dbReference>
<comment type="subcellular location">
    <subcellularLocation>
        <location evidence="1">Cell inner membrane</location>
        <topology evidence="1">Multi-pass membrane protein</topology>
    </subcellularLocation>
</comment>
<feature type="transmembrane region" description="Helical" evidence="10">
    <location>
        <begin position="146"/>
        <end position="167"/>
    </location>
</feature>
<dbReference type="GO" id="GO:0005886">
    <property type="term" value="C:plasma membrane"/>
    <property type="evidence" value="ECO:0007669"/>
    <property type="project" value="UniProtKB-SubCell"/>
</dbReference>
<dbReference type="OrthoDB" id="9775207at2"/>
<accession>A0A139SL75</accession>
<dbReference type="InterPro" id="IPR006685">
    <property type="entry name" value="MscS_channel_2nd"/>
</dbReference>
<comment type="caution">
    <text evidence="12">The sequence shown here is derived from an EMBL/GenBank/DDBJ whole genome shotgun (WGS) entry which is preliminary data.</text>
</comment>
<dbReference type="InterPro" id="IPR010920">
    <property type="entry name" value="LSM_dom_sf"/>
</dbReference>
<dbReference type="SUPFAM" id="SSF50182">
    <property type="entry name" value="Sm-like ribonucleoproteins"/>
    <property type="match status" value="1"/>
</dbReference>
<dbReference type="Gene3D" id="2.30.30.60">
    <property type="match status" value="1"/>
</dbReference>
<feature type="domain" description="Mechanosensitive ion channel MscS" evidence="11">
    <location>
        <begin position="192"/>
        <end position="259"/>
    </location>
</feature>
<evidence type="ECO:0000256" key="4">
    <source>
        <dbReference type="ARBA" id="ARBA00022692"/>
    </source>
</evidence>
<dbReference type="InterPro" id="IPR030192">
    <property type="entry name" value="YbdG"/>
</dbReference>
<sequence length="423" mass="46886">MVESWLTGIQGWLLTRGLSAEYAELSQLAFSLALLLVLAWVANLVAKRLILRGVAAAVRRSPMKWDDALLEAHFFSRLSHLAPAMVINALGGKILGQSPEVLAVVNAAVSIYLTLIWVIVFFALLDALHLLAQRSGRAERTPVKGFVQALKLVAAVFALILVLATILDKSPVYILTGMGALTAVLLLVFKDAILGFVAGIMISVNEMVRIGDWIEMPKAGADGDVIDVSLTTVKVQNWDKTITTIPSYDLISGSFKNWRGMFESGGRRIKRALYIDMHSVRFADEAMIEQWRRIDLLTAYLDEKQAEIDQDNQQRGTDLTILGNGRRITNFGTFRAYCVAYLRQHPRINQGMTMLVRQLSPGEHGIPLELYVFTNDTRWAMYEAIQADIFDHLLAVIDQFGLSVFQTPSGGDLNAAVAQLARR</sequence>
<dbReference type="GO" id="GO:0071470">
    <property type="term" value="P:cellular response to osmotic stress"/>
    <property type="evidence" value="ECO:0007669"/>
    <property type="project" value="InterPro"/>
</dbReference>
<dbReference type="Proteomes" id="UP000071392">
    <property type="component" value="Unassembled WGS sequence"/>
</dbReference>
<name>A0A139SL75_9BACT</name>
<feature type="transmembrane region" description="Helical" evidence="10">
    <location>
        <begin position="173"/>
        <end position="202"/>
    </location>
</feature>
<dbReference type="FunFam" id="2.30.30.60:FF:000002">
    <property type="entry name" value="Mechanosensitive ion channel family protein"/>
    <property type="match status" value="1"/>
</dbReference>
<dbReference type="PANTHER" id="PTHR30414">
    <property type="entry name" value="MINICONDUCTANCE MECHANOSENSITIVE CHANNEL YBDG"/>
    <property type="match status" value="1"/>
</dbReference>
<dbReference type="EMBL" id="LSZP01000043">
    <property type="protein sequence ID" value="KXU35316.1"/>
    <property type="molecule type" value="Genomic_DNA"/>
</dbReference>
<evidence type="ECO:0000256" key="2">
    <source>
        <dbReference type="ARBA" id="ARBA00022475"/>
    </source>
</evidence>
<evidence type="ECO:0000313" key="13">
    <source>
        <dbReference type="Proteomes" id="UP000071392"/>
    </source>
</evidence>
<keyword evidence="7 10" id="KW-0472">Membrane</keyword>
<evidence type="ECO:0000256" key="7">
    <source>
        <dbReference type="ARBA" id="ARBA00023136"/>
    </source>
</evidence>
<feature type="transmembrane region" description="Helical" evidence="10">
    <location>
        <begin position="29"/>
        <end position="51"/>
    </location>
</feature>
<keyword evidence="5 10" id="KW-1133">Transmembrane helix</keyword>
<keyword evidence="13" id="KW-1185">Reference proteome</keyword>
<organism evidence="12 13">
    <name type="scientific">Cephaloticoccus capnophilus</name>
    <dbReference type="NCBI Taxonomy" id="1548208"/>
    <lineage>
        <taxon>Bacteria</taxon>
        <taxon>Pseudomonadati</taxon>
        <taxon>Verrucomicrobiota</taxon>
        <taxon>Opitutia</taxon>
        <taxon>Opitutales</taxon>
        <taxon>Opitutaceae</taxon>
        <taxon>Cephaloticoccus</taxon>
    </lineage>
</organism>
<keyword evidence="2" id="KW-1003">Cell membrane</keyword>
<dbReference type="AlphaFoldDB" id="A0A139SL75"/>
<protein>
    <recommendedName>
        <fullName evidence="8">Mechanosensing system component YbdG</fullName>
    </recommendedName>
    <alternativeName>
        <fullName evidence="9">Mechanosensitive channel homolog YbdG</fullName>
    </alternativeName>
</protein>
<evidence type="ECO:0000313" key="12">
    <source>
        <dbReference type="EMBL" id="KXU35316.1"/>
    </source>
</evidence>
<evidence type="ECO:0000256" key="8">
    <source>
        <dbReference type="ARBA" id="ARBA00093630"/>
    </source>
</evidence>